<evidence type="ECO:0000313" key="1">
    <source>
        <dbReference type="EMBL" id="GAA6498165.1"/>
    </source>
</evidence>
<dbReference type="EMBL" id="BAABZQ010000001">
    <property type="protein sequence ID" value="GAA6498165.1"/>
    <property type="molecule type" value="Genomic_DNA"/>
</dbReference>
<evidence type="ECO:0000313" key="2">
    <source>
        <dbReference type="Proteomes" id="UP001600941"/>
    </source>
</evidence>
<sequence>MARKKFEELDLCDPFLFVAALEDEVICRLILEMILGRPIAKIRVHAEHTILYSSDFRSVRLDIYASDEVQVEYDIEMQNEDEHNLPKRSRYYQGEMDITSLKPGEDFKSLRPCFIIFICTFDPFGKGLYRYTFENKCLETELSLGDEVQKIFLNTKGIHTEGVSEELIHLLKYIENSTDTCAAEAKNATIQKIHSRIKEMKKNRNLGVRYMQMEELLKKREQEGIVEGERRFGELALKLSETGREKEIIEAASNPKLRQALYGEFGL</sequence>
<dbReference type="NCBIfam" id="TIGR01784">
    <property type="entry name" value="T_den_put_tspse"/>
    <property type="match status" value="1"/>
</dbReference>
<proteinExistence type="predicted"/>
<keyword evidence="2" id="KW-1185">Reference proteome</keyword>
<dbReference type="InterPro" id="IPR010106">
    <property type="entry name" value="RpnA"/>
</dbReference>
<protein>
    <submittedName>
        <fullName evidence="1">Rpn family recombination-promoting nuclease/putative transposase</fullName>
    </submittedName>
</protein>
<reference evidence="1 2" key="1">
    <citation type="submission" date="2024-04" db="EMBL/GenBank/DDBJ databases">
        <title>Defined microbial consortia suppress multidrug-resistant proinflammatory Enterobacteriaceae via ecological control.</title>
        <authorList>
            <person name="Furuichi M."/>
            <person name="Kawaguchi T."/>
            <person name="Pust M."/>
            <person name="Yasuma K."/>
            <person name="Plichta D."/>
            <person name="Hasegawa N."/>
            <person name="Ohya T."/>
            <person name="Bhattarai S."/>
            <person name="Sasajima S."/>
            <person name="Aoto Y."/>
            <person name="Tuganbaev T."/>
            <person name="Yaginuma M."/>
            <person name="Ueda M."/>
            <person name="Okahashi N."/>
            <person name="Amafuji K."/>
            <person name="Kiridooshi Y."/>
            <person name="Sugita K."/>
            <person name="Strazar M."/>
            <person name="Skelly A."/>
            <person name="Suda W."/>
            <person name="Hattori M."/>
            <person name="Nakamoto N."/>
            <person name="Caballero S."/>
            <person name="Norman J."/>
            <person name="Olle B."/>
            <person name="Tanoue T."/>
            <person name="Arita M."/>
            <person name="Bucci V."/>
            <person name="Atarashi K."/>
            <person name="Xavier R."/>
            <person name="Honda K."/>
        </authorList>
    </citation>
    <scope>NUCLEOTIDE SEQUENCE [LARGE SCALE GENOMIC DNA]</scope>
    <source>
        <strain evidence="2">k34-0107-D12</strain>
    </source>
</reference>
<dbReference type="Pfam" id="PF12784">
    <property type="entry name" value="PDDEXK_2"/>
    <property type="match status" value="1"/>
</dbReference>
<dbReference type="RefSeq" id="WP_227211614.1">
    <property type="nucleotide sequence ID" value="NZ_BAABZQ010000001.1"/>
</dbReference>
<gene>
    <name evidence="1" type="ORF">K340107D12_09810</name>
</gene>
<dbReference type="Proteomes" id="UP001600941">
    <property type="component" value="Unassembled WGS sequence"/>
</dbReference>
<comment type="caution">
    <text evidence="1">The sequence shown here is derived from an EMBL/GenBank/DDBJ whole genome shotgun (WGS) entry which is preliminary data.</text>
</comment>
<name>A0ABQ0BNR1_9FIRM</name>
<accession>A0ABQ0BNR1</accession>
<organism evidence="1 2">
    <name type="scientific">Blautia parvula</name>
    <dbReference type="NCBI Taxonomy" id="2877527"/>
    <lineage>
        <taxon>Bacteria</taxon>
        <taxon>Bacillati</taxon>
        <taxon>Bacillota</taxon>
        <taxon>Clostridia</taxon>
        <taxon>Lachnospirales</taxon>
        <taxon>Lachnospiraceae</taxon>
        <taxon>Blautia</taxon>
    </lineage>
</organism>